<feature type="signal peptide" evidence="3">
    <location>
        <begin position="1"/>
        <end position="22"/>
    </location>
</feature>
<sequence>MTQQLVLVYLLCSLLAYVGVFASAPHRLRATGSEPTTTTPTNSTTPLPQTEANTVSSSQWLIMCAVAAVPVTMLIVLAYKCRGYLALTIKQRANSPTRQPISTTSVGTPPSTCTDRHDLQSRPRLSSSLDISTPTASTPAGASFMKYLEDNESPQHSRSFSFTTLPLDLNEPDDDDDPAASHRISMQSTGGDLSDRGKGGRWGRGVYLVL</sequence>
<evidence type="ECO:0000256" key="3">
    <source>
        <dbReference type="SAM" id="SignalP"/>
    </source>
</evidence>
<feature type="compositionally biased region" description="Polar residues" evidence="1">
    <location>
        <begin position="123"/>
        <end position="137"/>
    </location>
</feature>
<dbReference type="EMBL" id="VJMJ01000101">
    <property type="protein sequence ID" value="KAF0735203.1"/>
    <property type="molecule type" value="Genomic_DNA"/>
</dbReference>
<feature type="chain" id="PRO_5026359124" description="Membrane-associated protein" evidence="3">
    <location>
        <begin position="23"/>
        <end position="210"/>
    </location>
</feature>
<evidence type="ECO:0000313" key="5">
    <source>
        <dbReference type="Proteomes" id="UP000481153"/>
    </source>
</evidence>
<protein>
    <recommendedName>
        <fullName evidence="6">Membrane-associated protein</fullName>
    </recommendedName>
</protein>
<feature type="region of interest" description="Disordered" evidence="1">
    <location>
        <begin position="30"/>
        <end position="51"/>
    </location>
</feature>
<dbReference type="AlphaFoldDB" id="A0A6G0X5R7"/>
<comment type="caution">
    <text evidence="4">The sequence shown here is derived from an EMBL/GenBank/DDBJ whole genome shotgun (WGS) entry which is preliminary data.</text>
</comment>
<keyword evidence="5" id="KW-1185">Reference proteome</keyword>
<feature type="compositionally biased region" description="Polar residues" evidence="1">
    <location>
        <begin position="95"/>
        <end position="113"/>
    </location>
</feature>
<evidence type="ECO:0000313" key="4">
    <source>
        <dbReference type="EMBL" id="KAF0735203.1"/>
    </source>
</evidence>
<feature type="region of interest" description="Disordered" evidence="1">
    <location>
        <begin position="155"/>
        <end position="198"/>
    </location>
</feature>
<keyword evidence="3" id="KW-0732">Signal</keyword>
<keyword evidence="2" id="KW-0812">Transmembrane</keyword>
<accession>A0A6G0X5R7</accession>
<proteinExistence type="predicted"/>
<evidence type="ECO:0000256" key="2">
    <source>
        <dbReference type="SAM" id="Phobius"/>
    </source>
</evidence>
<dbReference type="Proteomes" id="UP000481153">
    <property type="component" value="Unassembled WGS sequence"/>
</dbReference>
<keyword evidence="2" id="KW-1133">Transmembrane helix</keyword>
<reference evidence="4 5" key="1">
    <citation type="submission" date="2019-07" db="EMBL/GenBank/DDBJ databases">
        <title>Genomics analysis of Aphanomyces spp. identifies a new class of oomycete effector associated with host adaptation.</title>
        <authorList>
            <person name="Gaulin E."/>
        </authorList>
    </citation>
    <scope>NUCLEOTIDE SEQUENCE [LARGE SCALE GENOMIC DNA]</scope>
    <source>
        <strain evidence="4 5">ATCC 201684</strain>
    </source>
</reference>
<dbReference type="VEuPathDB" id="FungiDB:AeMF1_012184"/>
<name>A0A6G0X5R7_9STRA</name>
<gene>
    <name evidence="4" type="ORF">Ae201684_008412</name>
</gene>
<keyword evidence="2" id="KW-0472">Membrane</keyword>
<evidence type="ECO:0000256" key="1">
    <source>
        <dbReference type="SAM" id="MobiDB-lite"/>
    </source>
</evidence>
<feature type="region of interest" description="Disordered" evidence="1">
    <location>
        <begin position="95"/>
        <end position="137"/>
    </location>
</feature>
<feature type="compositionally biased region" description="Low complexity" evidence="1">
    <location>
        <begin position="35"/>
        <end position="50"/>
    </location>
</feature>
<evidence type="ECO:0008006" key="6">
    <source>
        <dbReference type="Google" id="ProtNLM"/>
    </source>
</evidence>
<feature type="transmembrane region" description="Helical" evidence="2">
    <location>
        <begin position="60"/>
        <end position="79"/>
    </location>
</feature>
<organism evidence="4 5">
    <name type="scientific">Aphanomyces euteiches</name>
    <dbReference type="NCBI Taxonomy" id="100861"/>
    <lineage>
        <taxon>Eukaryota</taxon>
        <taxon>Sar</taxon>
        <taxon>Stramenopiles</taxon>
        <taxon>Oomycota</taxon>
        <taxon>Saprolegniomycetes</taxon>
        <taxon>Saprolegniales</taxon>
        <taxon>Verrucalvaceae</taxon>
        <taxon>Aphanomyces</taxon>
    </lineage>
</organism>